<comment type="caution">
    <text evidence="2">The sequence shown here is derived from an EMBL/GenBank/DDBJ whole genome shotgun (WGS) entry which is preliminary data.</text>
</comment>
<dbReference type="AlphaFoldDB" id="A0A5M9NC37"/>
<organism evidence="2 3">
    <name type="scientific">Aspergillus tanneri</name>
    <dbReference type="NCBI Taxonomy" id="1220188"/>
    <lineage>
        <taxon>Eukaryota</taxon>
        <taxon>Fungi</taxon>
        <taxon>Dikarya</taxon>
        <taxon>Ascomycota</taxon>
        <taxon>Pezizomycotina</taxon>
        <taxon>Eurotiomycetes</taxon>
        <taxon>Eurotiomycetidae</taxon>
        <taxon>Eurotiales</taxon>
        <taxon>Aspergillaceae</taxon>
        <taxon>Aspergillus</taxon>
        <taxon>Aspergillus subgen. Circumdati</taxon>
    </lineage>
</organism>
<dbReference type="GeneID" id="54323693"/>
<sequence length="341" mass="37819">MRTGNNRPVTQILVDDVPFPNHPPNDTQDAVPLPPALKPKSKGTPPSSARLAKRPAAPSPAEPSRKIIRGQPRALALPEISESGNSVASDLVIRDEPPWDTFDKSYDCDLAGNVAVCVRRSGRRTACAIRQYPREDADRILGILRSIRHNNIVSVWQCFRTADALYTLGKFHPLTLGHIVACKAFPNLRQLAAIMSQFLDGLSYLTTQNLHHTSLDCSSVLMSLDGEVQIARIDRCTVRPQGRIQPSDLAPVGRVMMELMQKYVKDDGAIGLDNLDRWRTRPAAIEFLSATTSASSFEELKRQHLLTDIRWSTGDLIGLAWLSLISARTFYSYTPPSTEEK</sequence>
<dbReference type="EMBL" id="QUQM01000002">
    <property type="protein sequence ID" value="KAA8652087.1"/>
    <property type="molecule type" value="Genomic_DNA"/>
</dbReference>
<gene>
    <name evidence="2" type="ORF">ATNIH1004_000991</name>
</gene>
<dbReference type="OrthoDB" id="4062651at2759"/>
<name>A0A5M9NC37_9EURO</name>
<evidence type="ECO:0000313" key="3">
    <source>
        <dbReference type="Proteomes" id="UP000324241"/>
    </source>
</evidence>
<accession>A0A5M9NC37</accession>
<evidence type="ECO:0000313" key="2">
    <source>
        <dbReference type="EMBL" id="KAA8652087.1"/>
    </source>
</evidence>
<protein>
    <recommendedName>
        <fullName evidence="4">Protein kinase domain-containing protein</fullName>
    </recommendedName>
</protein>
<dbReference type="VEuPathDB" id="FungiDB:EYZ11_010564"/>
<dbReference type="InterPro" id="IPR011009">
    <property type="entry name" value="Kinase-like_dom_sf"/>
</dbReference>
<feature type="region of interest" description="Disordered" evidence="1">
    <location>
        <begin position="1"/>
        <end position="71"/>
    </location>
</feature>
<dbReference type="SUPFAM" id="SSF56112">
    <property type="entry name" value="Protein kinase-like (PK-like)"/>
    <property type="match status" value="1"/>
</dbReference>
<dbReference type="Gene3D" id="1.10.510.10">
    <property type="entry name" value="Transferase(Phosphotransferase) domain 1"/>
    <property type="match status" value="1"/>
</dbReference>
<evidence type="ECO:0000256" key="1">
    <source>
        <dbReference type="SAM" id="MobiDB-lite"/>
    </source>
</evidence>
<dbReference type="RefSeq" id="XP_033431448.1">
    <property type="nucleotide sequence ID" value="XM_033565691.1"/>
</dbReference>
<proteinExistence type="predicted"/>
<dbReference type="Proteomes" id="UP000324241">
    <property type="component" value="Unassembled WGS sequence"/>
</dbReference>
<reference evidence="2 3" key="1">
    <citation type="submission" date="2019-08" db="EMBL/GenBank/DDBJ databases">
        <title>The genome sequence of a newly discovered highly antifungal drug resistant Aspergillus species, Aspergillus tanneri NIH 1004.</title>
        <authorList>
            <person name="Mounaud S."/>
            <person name="Singh I."/>
            <person name="Joardar V."/>
            <person name="Pakala S."/>
            <person name="Pakala S."/>
            <person name="Venepally P."/>
            <person name="Chung J.K."/>
            <person name="Losada L."/>
            <person name="Nierman W.C."/>
        </authorList>
    </citation>
    <scope>NUCLEOTIDE SEQUENCE [LARGE SCALE GENOMIC DNA]</scope>
    <source>
        <strain evidence="2 3">NIH1004</strain>
    </source>
</reference>
<evidence type="ECO:0008006" key="4">
    <source>
        <dbReference type="Google" id="ProtNLM"/>
    </source>
</evidence>